<dbReference type="RefSeq" id="WP_042686654.1">
    <property type="nucleotide sequence ID" value="NZ_DUIH01000015.1"/>
</dbReference>
<organism evidence="8 9">
    <name type="scientific">Methermicoccus shengliensis</name>
    <dbReference type="NCBI Taxonomy" id="660064"/>
    <lineage>
        <taxon>Archaea</taxon>
        <taxon>Methanobacteriati</taxon>
        <taxon>Methanobacteriota</taxon>
        <taxon>Stenosarchaea group</taxon>
        <taxon>Methanomicrobia</taxon>
        <taxon>Methanosarcinales</taxon>
        <taxon>Methermicoccaceae</taxon>
        <taxon>Methermicoccus</taxon>
    </lineage>
</organism>
<evidence type="ECO:0000256" key="6">
    <source>
        <dbReference type="ARBA" id="ARBA00023239"/>
    </source>
</evidence>
<dbReference type="PANTHER" id="PTHR30389">
    <property type="entry name" value="FUMARATE HYDRATASE-RELATED"/>
    <property type="match status" value="1"/>
</dbReference>
<dbReference type="EC" id="4.2.1.2" evidence="8"/>
<keyword evidence="6 8" id="KW-0456">Lyase</keyword>
<evidence type="ECO:0000256" key="5">
    <source>
        <dbReference type="ARBA" id="ARBA00023014"/>
    </source>
</evidence>
<keyword evidence="5" id="KW-0411">Iron-sulfur</keyword>
<keyword evidence="4" id="KW-0408">Iron</keyword>
<evidence type="ECO:0000256" key="1">
    <source>
        <dbReference type="ARBA" id="ARBA00008876"/>
    </source>
</evidence>
<dbReference type="InterPro" id="IPR004646">
    <property type="entry name" value="Fe-S_hydro-lyase_TtdA-typ_cat"/>
</dbReference>
<dbReference type="PANTHER" id="PTHR30389:SF17">
    <property type="entry name" value="L(+)-TARTRATE DEHYDRATASE SUBUNIT ALPHA-RELATED"/>
    <property type="match status" value="1"/>
</dbReference>
<evidence type="ECO:0000256" key="3">
    <source>
        <dbReference type="ARBA" id="ARBA00022723"/>
    </source>
</evidence>
<evidence type="ECO:0000256" key="2">
    <source>
        <dbReference type="ARBA" id="ARBA00022485"/>
    </source>
</evidence>
<evidence type="ECO:0000313" key="8">
    <source>
        <dbReference type="EMBL" id="HIH69906.1"/>
    </source>
</evidence>
<name>A0A832RYX8_9EURY</name>
<sequence>MDFDGVVEKLVETIRRAQLSLPDDVKAAIVRAHAAESHEPAKMCLEAILRNIELAEQMGVPICQDTGLPIFFVELGRERVLEIDVERAIVEAVRRATLDVPLRPNTVHPLTRENARDNTGTGMPEIKYHLTEGDGLRITYMPKGAGSENMSCATMLKPSEVDNVERFVVECVHRAGGLPCPPVVVGVGVGGSFDGCALLAKRALLEPIGTMDELEHSLYRKINALGIGAMGLGGDITALGVRVMYAHCHTASLPVAVNIGCWANRRGTLEL</sequence>
<dbReference type="Proteomes" id="UP000600363">
    <property type="component" value="Unassembled WGS sequence"/>
</dbReference>
<protein>
    <submittedName>
        <fullName evidence="8">Fumarate hydratase</fullName>
        <ecNumber evidence="8">4.2.1.2</ecNumber>
    </submittedName>
</protein>
<evidence type="ECO:0000259" key="7">
    <source>
        <dbReference type="Pfam" id="PF05681"/>
    </source>
</evidence>
<comment type="caution">
    <text evidence="8">The sequence shown here is derived from an EMBL/GenBank/DDBJ whole genome shotgun (WGS) entry which is preliminary data.</text>
</comment>
<reference evidence="8" key="1">
    <citation type="journal article" date="2020" name="bioRxiv">
        <title>A rank-normalized archaeal taxonomy based on genome phylogeny resolves widespread incomplete and uneven classifications.</title>
        <authorList>
            <person name="Rinke C."/>
            <person name="Chuvochina M."/>
            <person name="Mussig A.J."/>
            <person name="Chaumeil P.-A."/>
            <person name="Waite D.W."/>
            <person name="Whitman W.B."/>
            <person name="Parks D.H."/>
            <person name="Hugenholtz P."/>
        </authorList>
    </citation>
    <scope>NUCLEOTIDE SEQUENCE</scope>
    <source>
        <strain evidence="8">UBA12518</strain>
    </source>
</reference>
<accession>A0A832RYX8</accession>
<keyword evidence="3" id="KW-0479">Metal-binding</keyword>
<keyword evidence="2" id="KW-0004">4Fe-4S</keyword>
<dbReference type="EMBL" id="DUIH01000015">
    <property type="protein sequence ID" value="HIH69906.1"/>
    <property type="molecule type" value="Genomic_DNA"/>
</dbReference>
<gene>
    <name evidence="8" type="ORF">HA299_04730</name>
</gene>
<dbReference type="Pfam" id="PF05681">
    <property type="entry name" value="Fumerase"/>
    <property type="match status" value="1"/>
</dbReference>
<dbReference type="InterPro" id="IPR051208">
    <property type="entry name" value="Class-I_Fumarase/Tartrate_DH"/>
</dbReference>
<evidence type="ECO:0000256" key="4">
    <source>
        <dbReference type="ARBA" id="ARBA00023004"/>
    </source>
</evidence>
<dbReference type="GO" id="GO:0051539">
    <property type="term" value="F:4 iron, 4 sulfur cluster binding"/>
    <property type="evidence" value="ECO:0007669"/>
    <property type="project" value="UniProtKB-KW"/>
</dbReference>
<evidence type="ECO:0000313" key="9">
    <source>
        <dbReference type="Proteomes" id="UP000600363"/>
    </source>
</evidence>
<dbReference type="AlphaFoldDB" id="A0A832RYX8"/>
<dbReference type="NCBIfam" id="NF004885">
    <property type="entry name" value="PRK06246.1"/>
    <property type="match status" value="1"/>
</dbReference>
<comment type="similarity">
    <text evidence="1">Belongs to the class-I fumarase family.</text>
</comment>
<proteinExistence type="inferred from homology"/>
<dbReference type="NCBIfam" id="TIGR00722">
    <property type="entry name" value="ttdA_fumA_fumB"/>
    <property type="match status" value="1"/>
</dbReference>
<dbReference type="GO" id="GO:0046872">
    <property type="term" value="F:metal ion binding"/>
    <property type="evidence" value="ECO:0007669"/>
    <property type="project" value="UniProtKB-KW"/>
</dbReference>
<feature type="domain" description="Fe-S hydro-lyase tartrate dehydratase alpha-type catalytic" evidence="7">
    <location>
        <begin position="9"/>
        <end position="269"/>
    </location>
</feature>
<dbReference type="GO" id="GO:0004333">
    <property type="term" value="F:fumarate hydratase activity"/>
    <property type="evidence" value="ECO:0007669"/>
    <property type="project" value="UniProtKB-EC"/>
</dbReference>